<dbReference type="AlphaFoldDB" id="A0A2V1D328"/>
<dbReference type="EMBL" id="KZ805685">
    <property type="protein sequence ID" value="PVH92418.1"/>
    <property type="molecule type" value="Genomic_DNA"/>
</dbReference>
<sequence length="275" mass="30319">MCGSIVRPTAGAKGRSLGDQNKLLGTKGCFTAARLSRLASISRFSFATTRTTSQCGTTCGDVYIRGLRDTGPKDHTAFKLHRTTTDAAADRRKTVPPSPKGPRALQANTVVVGLNIEYGKKGSRKAALSIWRTREFPTDDGPELRAVQVVAGKVFRDDKGHPTSHTDLRLRLRDFAYQELVQQEMGDWHQELTISSEQLCDYLAAAEAKMRQAGSLGQHSIGPGVKKRKRSETPPEEITAGDEARYIEREERAAKRLAQNDPDYEDRLSTKSSSE</sequence>
<evidence type="ECO:0000256" key="1">
    <source>
        <dbReference type="SAM" id="MobiDB-lite"/>
    </source>
</evidence>
<feature type="region of interest" description="Disordered" evidence="1">
    <location>
        <begin position="84"/>
        <end position="104"/>
    </location>
</feature>
<gene>
    <name evidence="2" type="ORF">DM02DRAFT_733711</name>
</gene>
<evidence type="ECO:0000313" key="3">
    <source>
        <dbReference type="Proteomes" id="UP000244855"/>
    </source>
</evidence>
<reference evidence="2 3" key="1">
    <citation type="journal article" date="2018" name="Sci. Rep.">
        <title>Comparative genomics provides insights into the lifestyle and reveals functional heterogeneity of dark septate endophytic fungi.</title>
        <authorList>
            <person name="Knapp D.G."/>
            <person name="Nemeth J.B."/>
            <person name="Barry K."/>
            <person name="Hainaut M."/>
            <person name="Henrissat B."/>
            <person name="Johnson J."/>
            <person name="Kuo A."/>
            <person name="Lim J.H.P."/>
            <person name="Lipzen A."/>
            <person name="Nolan M."/>
            <person name="Ohm R.A."/>
            <person name="Tamas L."/>
            <person name="Grigoriev I.V."/>
            <person name="Spatafora J.W."/>
            <person name="Nagy L.G."/>
            <person name="Kovacs G.M."/>
        </authorList>
    </citation>
    <scope>NUCLEOTIDE SEQUENCE [LARGE SCALE GENOMIC DNA]</scope>
    <source>
        <strain evidence="2 3">DSE2036</strain>
    </source>
</reference>
<name>A0A2V1D328_9PLEO</name>
<feature type="compositionally biased region" description="Basic and acidic residues" evidence="1">
    <location>
        <begin position="242"/>
        <end position="254"/>
    </location>
</feature>
<evidence type="ECO:0000313" key="2">
    <source>
        <dbReference type="EMBL" id="PVH92418.1"/>
    </source>
</evidence>
<proteinExistence type="predicted"/>
<dbReference type="OrthoDB" id="3485856at2759"/>
<dbReference type="Proteomes" id="UP000244855">
    <property type="component" value="Unassembled WGS sequence"/>
</dbReference>
<organism evidence="2 3">
    <name type="scientific">Periconia macrospinosa</name>
    <dbReference type="NCBI Taxonomy" id="97972"/>
    <lineage>
        <taxon>Eukaryota</taxon>
        <taxon>Fungi</taxon>
        <taxon>Dikarya</taxon>
        <taxon>Ascomycota</taxon>
        <taxon>Pezizomycotina</taxon>
        <taxon>Dothideomycetes</taxon>
        <taxon>Pleosporomycetidae</taxon>
        <taxon>Pleosporales</taxon>
        <taxon>Massarineae</taxon>
        <taxon>Periconiaceae</taxon>
        <taxon>Periconia</taxon>
    </lineage>
</organism>
<feature type="compositionally biased region" description="Basic and acidic residues" evidence="1">
    <location>
        <begin position="265"/>
        <end position="275"/>
    </location>
</feature>
<feature type="region of interest" description="Disordered" evidence="1">
    <location>
        <begin position="213"/>
        <end position="275"/>
    </location>
</feature>
<keyword evidence="3" id="KW-1185">Reference proteome</keyword>
<protein>
    <submittedName>
        <fullName evidence="2">Uncharacterized protein</fullName>
    </submittedName>
</protein>
<accession>A0A2V1D328</accession>